<dbReference type="AlphaFoldDB" id="A0A409W8Q5"/>
<dbReference type="PANTHER" id="PTHR47789:SF2">
    <property type="entry name" value="VHS DOMAIN-CONTAINING PROTEIN"/>
    <property type="match status" value="1"/>
</dbReference>
<dbReference type="GO" id="GO:0007034">
    <property type="term" value="P:vacuolar transport"/>
    <property type="evidence" value="ECO:0007669"/>
    <property type="project" value="UniProtKB-ARBA"/>
</dbReference>
<feature type="compositionally biased region" description="Low complexity" evidence="1">
    <location>
        <begin position="54"/>
        <end position="78"/>
    </location>
</feature>
<dbReference type="SUPFAM" id="SSF89009">
    <property type="entry name" value="GAT-like domain"/>
    <property type="match status" value="1"/>
</dbReference>
<evidence type="ECO:0000259" key="2">
    <source>
        <dbReference type="PROSITE" id="PS50179"/>
    </source>
</evidence>
<feature type="non-terminal residue" evidence="3">
    <location>
        <position position="1"/>
    </location>
</feature>
<proteinExistence type="predicted"/>
<dbReference type="EMBL" id="NHTK01005718">
    <property type="protein sequence ID" value="PPQ74881.1"/>
    <property type="molecule type" value="Genomic_DNA"/>
</dbReference>
<dbReference type="InParanoid" id="A0A409W8Q5"/>
<dbReference type="GO" id="GO:0030479">
    <property type="term" value="C:actin cortical patch"/>
    <property type="evidence" value="ECO:0007669"/>
    <property type="project" value="TreeGrafter"/>
</dbReference>
<feature type="compositionally biased region" description="Polar residues" evidence="1">
    <location>
        <begin position="118"/>
        <end position="128"/>
    </location>
</feature>
<dbReference type="Gene3D" id="1.25.40.90">
    <property type="match status" value="1"/>
</dbReference>
<reference evidence="3 4" key="1">
    <citation type="journal article" date="2018" name="Evol. Lett.">
        <title>Horizontal gene cluster transfer increased hallucinogenic mushroom diversity.</title>
        <authorList>
            <person name="Reynolds H.T."/>
            <person name="Vijayakumar V."/>
            <person name="Gluck-Thaler E."/>
            <person name="Korotkin H.B."/>
            <person name="Matheny P.B."/>
            <person name="Slot J.C."/>
        </authorList>
    </citation>
    <scope>NUCLEOTIDE SEQUENCE [LARGE SCALE GENOMIC DNA]</scope>
    <source>
        <strain evidence="3 4">2629</strain>
    </source>
</reference>
<dbReference type="GO" id="GO:0007015">
    <property type="term" value="P:actin filament organization"/>
    <property type="evidence" value="ECO:0007669"/>
    <property type="project" value="InterPro"/>
</dbReference>
<dbReference type="GO" id="GO:0035091">
    <property type="term" value="F:phosphatidylinositol binding"/>
    <property type="evidence" value="ECO:0007669"/>
    <property type="project" value="InterPro"/>
</dbReference>
<accession>A0A409W8Q5</accession>
<dbReference type="OrthoDB" id="10255964at2759"/>
<dbReference type="GO" id="GO:0051666">
    <property type="term" value="P:actin cortical patch localization"/>
    <property type="evidence" value="ECO:0007669"/>
    <property type="project" value="TreeGrafter"/>
</dbReference>
<comment type="caution">
    <text evidence="3">The sequence shown here is derived from an EMBL/GenBank/DDBJ whole genome shotgun (WGS) entry which is preliminary data.</text>
</comment>
<evidence type="ECO:0000256" key="1">
    <source>
        <dbReference type="SAM" id="MobiDB-lite"/>
    </source>
</evidence>
<feature type="compositionally biased region" description="Basic and acidic residues" evidence="1">
    <location>
        <begin position="516"/>
        <end position="536"/>
    </location>
</feature>
<feature type="domain" description="VHS" evidence="2">
    <location>
        <begin position="254"/>
        <end position="352"/>
    </location>
</feature>
<feature type="region of interest" description="Disordered" evidence="1">
    <location>
        <begin position="1"/>
        <end position="244"/>
    </location>
</feature>
<dbReference type="InterPro" id="IPR038425">
    <property type="entry name" value="GAT_sf"/>
</dbReference>
<dbReference type="SUPFAM" id="SSF48464">
    <property type="entry name" value="ENTH/VHS domain"/>
    <property type="match status" value="1"/>
</dbReference>
<evidence type="ECO:0000313" key="4">
    <source>
        <dbReference type="Proteomes" id="UP000284842"/>
    </source>
</evidence>
<feature type="compositionally biased region" description="Low complexity" evidence="1">
    <location>
        <begin position="8"/>
        <end position="27"/>
    </location>
</feature>
<dbReference type="PANTHER" id="PTHR47789">
    <property type="entry name" value="LAS SEVENTEEN-BINDING PROTEIN 5"/>
    <property type="match status" value="1"/>
</dbReference>
<keyword evidence="4" id="KW-1185">Reference proteome</keyword>
<evidence type="ECO:0000313" key="3">
    <source>
        <dbReference type="EMBL" id="PPQ74881.1"/>
    </source>
</evidence>
<feature type="compositionally biased region" description="Basic and acidic residues" evidence="1">
    <location>
        <begin position="184"/>
        <end position="243"/>
    </location>
</feature>
<name>A0A409W8Q5_9AGAR</name>
<protein>
    <recommendedName>
        <fullName evidence="2">VHS domain-containing protein</fullName>
    </recommendedName>
</protein>
<dbReference type="Proteomes" id="UP000284842">
    <property type="component" value="Unassembled WGS sequence"/>
</dbReference>
<dbReference type="GO" id="GO:0006897">
    <property type="term" value="P:endocytosis"/>
    <property type="evidence" value="ECO:0007669"/>
    <property type="project" value="InterPro"/>
</dbReference>
<dbReference type="InterPro" id="IPR002014">
    <property type="entry name" value="VHS_dom"/>
</dbReference>
<dbReference type="InterPro" id="IPR008942">
    <property type="entry name" value="ENTH_VHS"/>
</dbReference>
<dbReference type="CDD" id="cd16980">
    <property type="entry name" value="VHS_Lsb5"/>
    <property type="match status" value="1"/>
</dbReference>
<feature type="compositionally biased region" description="Pro residues" evidence="1">
    <location>
        <begin position="79"/>
        <end position="103"/>
    </location>
</feature>
<dbReference type="CDD" id="cd21383">
    <property type="entry name" value="GAT_GGA_Tom1-like"/>
    <property type="match status" value="1"/>
</dbReference>
<feature type="region of interest" description="Disordered" evidence="1">
    <location>
        <begin position="515"/>
        <end position="536"/>
    </location>
</feature>
<organism evidence="3 4">
    <name type="scientific">Panaeolus cyanescens</name>
    <dbReference type="NCBI Taxonomy" id="181874"/>
    <lineage>
        <taxon>Eukaryota</taxon>
        <taxon>Fungi</taxon>
        <taxon>Dikarya</taxon>
        <taxon>Basidiomycota</taxon>
        <taxon>Agaricomycotina</taxon>
        <taxon>Agaricomycetes</taxon>
        <taxon>Agaricomycetidae</taxon>
        <taxon>Agaricales</taxon>
        <taxon>Agaricineae</taxon>
        <taxon>Galeropsidaceae</taxon>
        <taxon>Panaeolus</taxon>
    </lineage>
</organism>
<gene>
    <name evidence="3" type="ORF">CVT24_003084</name>
</gene>
<dbReference type="GO" id="GO:0043130">
    <property type="term" value="F:ubiquitin binding"/>
    <property type="evidence" value="ECO:0007669"/>
    <property type="project" value="InterPro"/>
</dbReference>
<dbReference type="InterPro" id="IPR045007">
    <property type="entry name" value="LSB5"/>
</dbReference>
<sequence length="615" mass="69397">THGNNVFQQQTQLQQTPLVQQQQPQPQSATIDGDGWEVLATDTPNPYPVPLVVPPSRSSSFTQLPNTTPQPIQNQPLIQPQPPSSSPINHPPTMQPTIQPPTPKGKLIRHHDPAREQYAQSQPNGRSKQPSERQHPSSLHPAQPPQPTAPVAMSILRSLEPPKAPYVPDPIRSQSDYGGSESGHTYRDREEKKERRGFWGGTKDKDKDRDRDRARERPRERPPQDRSQYDQDHRNSDYRREEDASPAELMRMIGYLTATASEDWELVMKVCERASASESNAKEAVRALRREFKYGEPPAQLSAARLWAIMLRNSTDVFILQSTSRKFLDTVEELLLSPKTAPVVRERLLDVVGAAAFASGSKKDSRHDKEGFKGLWKRVKPFDKPDEGVPIDTDDAMFNPPGSGRLSAYESTMGMGTFQDPHAYPLEVAPQAPAPNVIKKRKSPSNRIIPPDEDMRRLFQECKIGQGNATVLSESLAAVKIEELKKNSVIREFYSKCRSSQELIYAQIPWATANADRSRREKDSLPPDAPPKKRTDDLDQLIQGIMDLPLELTVEEKLLAALLFVNGELLEALKQYDDLLRVAQERKAEDRSRRERNQKVCPTHPKIFILNPNIV</sequence>
<dbReference type="STRING" id="181874.A0A409W8Q5"/>
<dbReference type="Pfam" id="PF00790">
    <property type="entry name" value="VHS"/>
    <property type="match status" value="1"/>
</dbReference>
<dbReference type="PROSITE" id="PS50179">
    <property type="entry name" value="VHS"/>
    <property type="match status" value="1"/>
</dbReference>
<dbReference type="Gene3D" id="1.20.58.160">
    <property type="match status" value="1"/>
</dbReference>